<dbReference type="Proteomes" id="UP000807370">
    <property type="component" value="Unassembled WGS sequence"/>
</dbReference>
<evidence type="ECO:0000313" key="6">
    <source>
        <dbReference type="Proteomes" id="UP000807370"/>
    </source>
</evidence>
<dbReference type="InterPro" id="IPR033891">
    <property type="entry name" value="TTC38"/>
</dbReference>
<keyword evidence="6" id="KW-1185">Reference proteome</keyword>
<dbReference type="RefSeq" id="WP_197959919.1">
    <property type="nucleotide sequence ID" value="NZ_JACCHP010000007.1"/>
</dbReference>
<name>A0ABS0PN46_9BRAD</name>
<evidence type="ECO:0000256" key="3">
    <source>
        <dbReference type="ARBA" id="ARBA00022737"/>
    </source>
</evidence>
<accession>A0ABS0PN46</accession>
<evidence type="ECO:0000256" key="2">
    <source>
        <dbReference type="ARBA" id="ARBA00019992"/>
    </source>
</evidence>
<dbReference type="PANTHER" id="PTHR16263">
    <property type="entry name" value="TETRATRICOPEPTIDE REPEAT PROTEIN 38"/>
    <property type="match status" value="1"/>
</dbReference>
<keyword evidence="4" id="KW-0802">TPR repeat</keyword>
<dbReference type="EMBL" id="JACCHP010000007">
    <property type="protein sequence ID" value="MBH5398634.1"/>
    <property type="molecule type" value="Genomic_DNA"/>
</dbReference>
<organism evidence="5 6">
    <name type="scientific">Bradyrhizobium agreste</name>
    <dbReference type="NCBI Taxonomy" id="2751811"/>
    <lineage>
        <taxon>Bacteria</taxon>
        <taxon>Pseudomonadati</taxon>
        <taxon>Pseudomonadota</taxon>
        <taxon>Alphaproteobacteria</taxon>
        <taxon>Hyphomicrobiales</taxon>
        <taxon>Nitrobacteraceae</taxon>
        <taxon>Bradyrhizobium</taxon>
    </lineage>
</organism>
<evidence type="ECO:0000313" key="5">
    <source>
        <dbReference type="EMBL" id="MBH5398634.1"/>
    </source>
</evidence>
<evidence type="ECO:0000256" key="1">
    <source>
        <dbReference type="ARBA" id="ARBA00005857"/>
    </source>
</evidence>
<gene>
    <name evidence="5" type="ORF">HZZ13_12650</name>
</gene>
<comment type="caution">
    <text evidence="5">The sequence shown here is derived from an EMBL/GenBank/DDBJ whole genome shotgun (WGS) entry which is preliminary data.</text>
</comment>
<dbReference type="Gene3D" id="1.25.40.10">
    <property type="entry name" value="Tetratricopeptide repeat domain"/>
    <property type="match status" value="1"/>
</dbReference>
<reference evidence="5 6" key="1">
    <citation type="submission" date="2020-07" db="EMBL/GenBank/DDBJ databases">
        <title>Bradyrhizobium diversity isolated from nodules of indigenous legumes of Western Australia.</title>
        <authorList>
            <person name="Klepa M.S."/>
        </authorList>
    </citation>
    <scope>NUCLEOTIDE SEQUENCE [LARGE SCALE GENOMIC DNA]</scope>
    <source>
        <strain evidence="5 6">CNPSo 4010</strain>
    </source>
</reference>
<comment type="similarity">
    <text evidence="1">Belongs to the TTC38 family.</text>
</comment>
<sequence>MMHEDRYGNAFTTSSDEAADAYREGVDLLLASWQGTAEAFERAIDVDPDFALAHIARARVHSFYQQGDLARKKAAIARELVARRGSMRERSHVETLALAVEGRLPEAIAATLKHIETWPRDAVVLSLPLGAFGLFAFSGMADHDRARQDLCDSVARHYDEDWWFLTTHGWTLTENGNVSRGRAITERGFALRRENAHGAHTVLHAMFEDGSIEEADRFVEQWIPAYDRSGLLYSHLRWHQALVALEKDDAPRALAIYADVLHPSITKAAPLNMVTDIASLLWRLTAYGHTVPKRLWSEADAVAQGLFPNSSLPFVDVHMALFAAASDDPKALQTRLAAVEQRLADGKLPAGPVVPAICRALAAFAEEDYAACVRLLAPVLGEVVRIGGSHAQRELIEDTYIVALMRSGELPRARAVLDARLHRRPSLRDRRWQAAMG</sequence>
<keyword evidence="3" id="KW-0677">Repeat</keyword>
<dbReference type="InterPro" id="IPR011990">
    <property type="entry name" value="TPR-like_helical_dom_sf"/>
</dbReference>
<dbReference type="SUPFAM" id="SSF48452">
    <property type="entry name" value="TPR-like"/>
    <property type="match status" value="1"/>
</dbReference>
<protein>
    <recommendedName>
        <fullName evidence="2">Tetratricopeptide repeat protein 38</fullName>
    </recommendedName>
</protein>
<dbReference type="PANTHER" id="PTHR16263:SF4">
    <property type="entry name" value="TETRATRICOPEPTIDE REPEAT PROTEIN 38"/>
    <property type="match status" value="1"/>
</dbReference>
<dbReference type="CDD" id="cd05804">
    <property type="entry name" value="StaR_like"/>
    <property type="match status" value="1"/>
</dbReference>
<proteinExistence type="inferred from homology"/>
<evidence type="ECO:0000256" key="4">
    <source>
        <dbReference type="ARBA" id="ARBA00022803"/>
    </source>
</evidence>